<sequence>MGDIAKGVLGGAWTLLVGWVLPTALNLSVFFFAVAPTLRHTAPVTRLWPGTRTDAALLLLASSVLLGLVLSALQNPLFRILEGYLLWPERAYRAGCARHGRIKKLMSDRLVLIRLARREAEAPARLTAEDTARLAALRADPRLTAVAASDARRSATQRALLREKLSRYPLDDRQIAPTRLGNAIRRFEEYGYDRFRLDTQVLWNELTGTAPEQIRRQAELARVNVDFFVALLYGHGLVALAAVLSLTAADPDTLPLTVAAVVLCLLIPVWYRCAVVATDEWAAAVRALVNVGRKPLAESLGLRLPADLAAERAMWTLVTRQSRTAYSDRTAALDAYRA</sequence>
<feature type="transmembrane region" description="Helical" evidence="1">
    <location>
        <begin position="12"/>
        <end position="35"/>
    </location>
</feature>
<gene>
    <name evidence="2" type="ORF">SAMN05216251_107334</name>
</gene>
<keyword evidence="1" id="KW-0472">Membrane</keyword>
<feature type="transmembrane region" description="Helical" evidence="1">
    <location>
        <begin position="55"/>
        <end position="73"/>
    </location>
</feature>
<keyword evidence="3" id="KW-1185">Reference proteome</keyword>
<keyword evidence="1" id="KW-0812">Transmembrane</keyword>
<dbReference type="AlphaFoldDB" id="A0A1I2FHF1"/>
<dbReference type="RefSeq" id="WP_093713956.1">
    <property type="nucleotide sequence ID" value="NZ_FONG01000007.1"/>
</dbReference>
<feature type="transmembrane region" description="Helical" evidence="1">
    <location>
        <begin position="225"/>
        <end position="248"/>
    </location>
</feature>
<feature type="transmembrane region" description="Helical" evidence="1">
    <location>
        <begin position="254"/>
        <end position="271"/>
    </location>
</feature>
<dbReference type="OrthoDB" id="4097342at2"/>
<dbReference type="Proteomes" id="UP000199323">
    <property type="component" value="Unassembled WGS sequence"/>
</dbReference>
<protein>
    <submittedName>
        <fullName evidence="2">Uncharacterized protein</fullName>
    </submittedName>
</protein>
<keyword evidence="1" id="KW-1133">Transmembrane helix</keyword>
<proteinExistence type="predicted"/>
<accession>A0A1I2FHF1</accession>
<evidence type="ECO:0000313" key="2">
    <source>
        <dbReference type="EMBL" id="SFF04178.1"/>
    </source>
</evidence>
<dbReference type="EMBL" id="FONG01000007">
    <property type="protein sequence ID" value="SFF04178.1"/>
    <property type="molecule type" value="Genomic_DNA"/>
</dbReference>
<dbReference type="STRING" id="380248.SAMN05216251_107334"/>
<organism evidence="2 3">
    <name type="scientific">Actinacidiphila alni</name>
    <dbReference type="NCBI Taxonomy" id="380248"/>
    <lineage>
        <taxon>Bacteria</taxon>
        <taxon>Bacillati</taxon>
        <taxon>Actinomycetota</taxon>
        <taxon>Actinomycetes</taxon>
        <taxon>Kitasatosporales</taxon>
        <taxon>Streptomycetaceae</taxon>
        <taxon>Actinacidiphila</taxon>
    </lineage>
</organism>
<name>A0A1I2FHF1_9ACTN</name>
<reference evidence="2 3" key="1">
    <citation type="submission" date="2016-10" db="EMBL/GenBank/DDBJ databases">
        <authorList>
            <person name="de Groot N.N."/>
        </authorList>
    </citation>
    <scope>NUCLEOTIDE SEQUENCE [LARGE SCALE GENOMIC DNA]</scope>
    <source>
        <strain evidence="2 3">CGMCC 4.3510</strain>
    </source>
</reference>
<evidence type="ECO:0000313" key="3">
    <source>
        <dbReference type="Proteomes" id="UP000199323"/>
    </source>
</evidence>
<evidence type="ECO:0000256" key="1">
    <source>
        <dbReference type="SAM" id="Phobius"/>
    </source>
</evidence>